<proteinExistence type="predicted"/>
<dbReference type="Proteomes" id="UP000838686">
    <property type="component" value="Unassembled WGS sequence"/>
</dbReference>
<dbReference type="EMBL" id="CAKMMF010000009">
    <property type="protein sequence ID" value="CAH1203911.1"/>
    <property type="molecule type" value="Genomic_DNA"/>
</dbReference>
<sequence>MFRHTMDIIETFTSQSETKQADYLKRENSNYVYSLPLLRHNLMNHSEEEYLLEHILPARLTELYRDGVIYIHDKQLSPYCLSVACKDIAASGIPTLAKNMMSSKPTSKLETLLRHFSNIVVLMSQQVSGAVMLSQMTTISASYLYYEEIIRERHYTEDELEQLFQSLIWEMNMPLRGGSQSAFTNITLEFGKPSDEIKDDFVIIGGEALDIRYADIPPHYFDRINKAVIEVMKQGTGTGLPFTFPLLTVPIDDAFDYSNQLFLYMLEGMYRWGGVYFENFRSEPFMDEHYRSLNPYLKPRDPEVSRSLCCRLKIDLNVLSRLGSGIFGSSTGSTGAVQVLNLNLNRLLLEYGHDERLLFSMMGQYLNIMQEGHMAKRNWIERNKELYPTFFAFNRDLSSYFNVFAVTGMHEGLINIGYEGGMNNKAGASLAHRIMQFMTETINEYIVRDGVACGIEYAPGENAAIKLARHDVQWAKRNHRTIFVQGTGENVYLTSGCMLPFSEDDFLRQIENSAEFQAYATSGSILHHFLESKLAPERLADYLRSIFDKPIQYITLTPTLTSCLACGQQIVAEDGKNIPNCPVCSSDDIATFSRVIGYVKMIARKKLQVDHEGCYNGEYNFWSKARRFDWNARKRLAHLPHADISVTIES</sequence>
<organism evidence="1 2">
    <name type="scientific">Paenibacillus plantiphilus</name>
    <dbReference type="NCBI Taxonomy" id="2905650"/>
    <lineage>
        <taxon>Bacteria</taxon>
        <taxon>Bacillati</taxon>
        <taxon>Bacillota</taxon>
        <taxon>Bacilli</taxon>
        <taxon>Bacillales</taxon>
        <taxon>Paenibacillaceae</taxon>
        <taxon>Paenibacillus</taxon>
    </lineage>
</organism>
<comment type="caution">
    <text evidence="1">The sequence shown here is derived from an EMBL/GenBank/DDBJ whole genome shotgun (WGS) entry which is preliminary data.</text>
</comment>
<evidence type="ECO:0000313" key="1">
    <source>
        <dbReference type="EMBL" id="CAH1203911.1"/>
    </source>
</evidence>
<keyword evidence="2" id="KW-1185">Reference proteome</keyword>
<protein>
    <submittedName>
        <fullName evidence="1">Uncharacterized protein</fullName>
    </submittedName>
</protein>
<accession>A0ABN8GFB4</accession>
<dbReference type="RefSeq" id="WP_236341291.1">
    <property type="nucleotide sequence ID" value="NZ_CAKMMF010000009.1"/>
</dbReference>
<dbReference type="InterPro" id="IPR012833">
    <property type="entry name" value="NrdD"/>
</dbReference>
<dbReference type="SUPFAM" id="SSF51998">
    <property type="entry name" value="PFL-like glycyl radical enzymes"/>
    <property type="match status" value="1"/>
</dbReference>
<evidence type="ECO:0000313" key="2">
    <source>
        <dbReference type="Proteomes" id="UP000838686"/>
    </source>
</evidence>
<name>A0ABN8GFB4_9BACL</name>
<reference evidence="1" key="1">
    <citation type="submission" date="2022-01" db="EMBL/GenBank/DDBJ databases">
        <authorList>
            <person name="Criscuolo A."/>
        </authorList>
    </citation>
    <scope>NUCLEOTIDE SEQUENCE</scope>
    <source>
        <strain evidence="1">CIP111893</strain>
    </source>
</reference>
<dbReference type="Pfam" id="PF13597">
    <property type="entry name" value="NRDD"/>
    <property type="match status" value="1"/>
</dbReference>
<dbReference type="Gene3D" id="3.20.70.20">
    <property type="match status" value="1"/>
</dbReference>
<dbReference type="PANTHER" id="PTHR21075">
    <property type="entry name" value="ANAEROBIC RIBONUCLEOSIDE-TRIPHOSPHATE REDUCTASE"/>
    <property type="match status" value="1"/>
</dbReference>
<dbReference type="PANTHER" id="PTHR21075:SF0">
    <property type="entry name" value="ANAEROBIC RIBONUCLEOSIDE-TRIPHOSPHATE REDUCTASE"/>
    <property type="match status" value="1"/>
</dbReference>
<gene>
    <name evidence="1" type="ORF">PAECIP111893_02118</name>
</gene>